<evidence type="ECO:0000313" key="2">
    <source>
        <dbReference type="EMBL" id="EJK73312.1"/>
    </source>
</evidence>
<feature type="compositionally biased region" description="Basic and acidic residues" evidence="1">
    <location>
        <begin position="22"/>
        <end position="56"/>
    </location>
</feature>
<protein>
    <submittedName>
        <fullName evidence="2">Uncharacterized protein</fullName>
    </submittedName>
</protein>
<feature type="compositionally biased region" description="Gly residues" evidence="1">
    <location>
        <begin position="237"/>
        <end position="248"/>
    </location>
</feature>
<dbReference type="Proteomes" id="UP000266841">
    <property type="component" value="Unassembled WGS sequence"/>
</dbReference>
<organism evidence="2 3">
    <name type="scientific">Thalassiosira oceanica</name>
    <name type="common">Marine diatom</name>
    <dbReference type="NCBI Taxonomy" id="159749"/>
    <lineage>
        <taxon>Eukaryota</taxon>
        <taxon>Sar</taxon>
        <taxon>Stramenopiles</taxon>
        <taxon>Ochrophyta</taxon>
        <taxon>Bacillariophyta</taxon>
        <taxon>Coscinodiscophyceae</taxon>
        <taxon>Thalassiosirophycidae</taxon>
        <taxon>Thalassiosirales</taxon>
        <taxon>Thalassiosiraceae</taxon>
        <taxon>Thalassiosira</taxon>
    </lineage>
</organism>
<evidence type="ECO:0000313" key="3">
    <source>
        <dbReference type="Proteomes" id="UP000266841"/>
    </source>
</evidence>
<gene>
    <name evidence="2" type="ORF">THAOC_05071</name>
</gene>
<proteinExistence type="predicted"/>
<accession>K0TN96</accession>
<feature type="region of interest" description="Disordered" evidence="1">
    <location>
        <begin position="201"/>
        <end position="260"/>
    </location>
</feature>
<dbReference type="EMBL" id="AGNL01004607">
    <property type="protein sequence ID" value="EJK73312.1"/>
    <property type="molecule type" value="Genomic_DNA"/>
</dbReference>
<sequence>MGLNPLGRAALTSCALKLYKKAYREGRSRGVQQRRDTRQSTRSYERDSPSKLRRDSSSGPPHAQRPRGSAMMKATSRPEMVQIAVSAVKMEGRKSGGDKDKDAKKEDAQQLCEAIMEEIVDDYEGGTANSGNKDNHNTSFYENLPASEKEFGELVESRARFISGPWGPPSEYGPSHVACFAPPALCLDSNRQVANPLRLSLKNPNWGKKHGRTQGDDVPAPRPSHLRRPCHRERVQGGDGNTGKGTGQGYEQAQPRGGPIRQVIRGTVTTTGGLCMELSVPRL</sequence>
<name>K0TN96_THAOC</name>
<dbReference type="AlphaFoldDB" id="K0TN96"/>
<reference evidence="2 3" key="1">
    <citation type="journal article" date="2012" name="Genome Biol.">
        <title>Genome and low-iron response of an oceanic diatom adapted to chronic iron limitation.</title>
        <authorList>
            <person name="Lommer M."/>
            <person name="Specht M."/>
            <person name="Roy A.S."/>
            <person name="Kraemer L."/>
            <person name="Andreson R."/>
            <person name="Gutowska M.A."/>
            <person name="Wolf J."/>
            <person name="Bergner S.V."/>
            <person name="Schilhabel M.B."/>
            <person name="Klostermeier U.C."/>
            <person name="Beiko R.G."/>
            <person name="Rosenstiel P."/>
            <person name="Hippler M."/>
            <person name="Laroche J."/>
        </authorList>
    </citation>
    <scope>NUCLEOTIDE SEQUENCE [LARGE SCALE GENOMIC DNA]</scope>
    <source>
        <strain evidence="2 3">CCMP1005</strain>
    </source>
</reference>
<comment type="caution">
    <text evidence="2">The sequence shown here is derived from an EMBL/GenBank/DDBJ whole genome shotgun (WGS) entry which is preliminary data.</text>
</comment>
<evidence type="ECO:0000256" key="1">
    <source>
        <dbReference type="SAM" id="MobiDB-lite"/>
    </source>
</evidence>
<feature type="region of interest" description="Disordered" evidence="1">
    <location>
        <begin position="22"/>
        <end position="77"/>
    </location>
</feature>
<keyword evidence="3" id="KW-1185">Reference proteome</keyword>